<evidence type="ECO:0000313" key="1">
    <source>
        <dbReference type="Proteomes" id="UP000504606"/>
    </source>
</evidence>
<dbReference type="Proteomes" id="UP000504606">
    <property type="component" value="Unplaced"/>
</dbReference>
<protein>
    <submittedName>
        <fullName evidence="2 3">Uncharacterized protein LOC113213166</fullName>
    </submittedName>
</protein>
<gene>
    <name evidence="2 3" type="primary">LOC113213166</name>
</gene>
<dbReference type="GeneID" id="113213166"/>
<sequence length="192" mass="21306">MEALGVAEMSSGQPAKVERANRISKMTELMDGACEGNERPQIILSTATIPIISKCFNEDLSFMLQVIPSDSNEADILEASQCSNGNSILVLKGASIFDEESYPYLVIQNSFLIKCVDLVQSLAAFISSFYVFGYSYKNEVKCTLEFIQRFLLNVSPEKGSKFPKRFTENVIAKVVNLSNELQSFNSPWALGF</sequence>
<proteinExistence type="predicted"/>
<dbReference type="RefSeq" id="XP_052129206.1">
    <property type="nucleotide sequence ID" value="XM_052273246.1"/>
</dbReference>
<dbReference type="KEGG" id="foc:113213166"/>
<evidence type="ECO:0000313" key="3">
    <source>
        <dbReference type="RefSeq" id="XP_052129206.1"/>
    </source>
</evidence>
<keyword evidence="1" id="KW-1185">Reference proteome</keyword>
<reference evidence="2 3" key="1">
    <citation type="submission" date="2025-04" db="UniProtKB">
        <authorList>
            <consortium name="RefSeq"/>
        </authorList>
    </citation>
    <scope>IDENTIFICATION</scope>
    <source>
        <tissue evidence="2 3">Whole organism</tissue>
    </source>
</reference>
<accession>A0A6J1T4Q9</accession>
<evidence type="ECO:0000313" key="2">
    <source>
        <dbReference type="RefSeq" id="XP_026287927.1"/>
    </source>
</evidence>
<dbReference type="RefSeq" id="XP_026287927.1">
    <property type="nucleotide sequence ID" value="XM_026432142.2"/>
</dbReference>
<name>A0A6J1T4Q9_FRAOC</name>
<organism evidence="1 2">
    <name type="scientific">Frankliniella occidentalis</name>
    <name type="common">Western flower thrips</name>
    <name type="synonym">Euthrips occidentalis</name>
    <dbReference type="NCBI Taxonomy" id="133901"/>
    <lineage>
        <taxon>Eukaryota</taxon>
        <taxon>Metazoa</taxon>
        <taxon>Ecdysozoa</taxon>
        <taxon>Arthropoda</taxon>
        <taxon>Hexapoda</taxon>
        <taxon>Insecta</taxon>
        <taxon>Pterygota</taxon>
        <taxon>Neoptera</taxon>
        <taxon>Paraneoptera</taxon>
        <taxon>Thysanoptera</taxon>
        <taxon>Terebrantia</taxon>
        <taxon>Thripoidea</taxon>
        <taxon>Thripidae</taxon>
        <taxon>Frankliniella</taxon>
    </lineage>
</organism>
<dbReference type="AlphaFoldDB" id="A0A6J1T4Q9"/>
<dbReference type="OrthoDB" id="7700249at2759"/>